<dbReference type="EMBL" id="KQ432088">
    <property type="protein sequence ID" value="KOF62914.1"/>
    <property type="molecule type" value="Genomic_DNA"/>
</dbReference>
<protein>
    <submittedName>
        <fullName evidence="1">Uncharacterized protein</fullName>
    </submittedName>
</protein>
<accession>A0A0L8FGZ0</accession>
<dbReference type="AlphaFoldDB" id="A0A0L8FGZ0"/>
<sequence>MEGKMTAKVVNKALILYTFNTKRTNNRPSMDASARSRYELVVNYSVKKEEAVSDKQKNILTFQINRLNPIFLLNEKGL</sequence>
<reference evidence="1" key="1">
    <citation type="submission" date="2015-07" db="EMBL/GenBank/DDBJ databases">
        <title>MeaNS - Measles Nucleotide Surveillance Program.</title>
        <authorList>
            <person name="Tran T."/>
            <person name="Druce J."/>
        </authorList>
    </citation>
    <scope>NUCLEOTIDE SEQUENCE</scope>
    <source>
        <strain evidence="1">UCB-OBI-ISO-001</strain>
        <tissue evidence="1">Gonad</tissue>
    </source>
</reference>
<name>A0A0L8FGZ0_OCTBM</name>
<organism evidence="1">
    <name type="scientific">Octopus bimaculoides</name>
    <name type="common">California two-spotted octopus</name>
    <dbReference type="NCBI Taxonomy" id="37653"/>
    <lineage>
        <taxon>Eukaryota</taxon>
        <taxon>Metazoa</taxon>
        <taxon>Spiralia</taxon>
        <taxon>Lophotrochozoa</taxon>
        <taxon>Mollusca</taxon>
        <taxon>Cephalopoda</taxon>
        <taxon>Coleoidea</taxon>
        <taxon>Octopodiformes</taxon>
        <taxon>Octopoda</taxon>
        <taxon>Incirrata</taxon>
        <taxon>Octopodidae</taxon>
        <taxon>Octopus</taxon>
    </lineage>
</organism>
<evidence type="ECO:0000313" key="1">
    <source>
        <dbReference type="EMBL" id="KOF62914.1"/>
    </source>
</evidence>
<gene>
    <name evidence="1" type="ORF">OCBIM_22021340mg</name>
</gene>
<proteinExistence type="predicted"/>